<gene>
    <name evidence="3" type="ORF">F1C12_00310</name>
</gene>
<dbReference type="InterPro" id="IPR025339">
    <property type="entry name" value="DUF4245"/>
</dbReference>
<feature type="transmembrane region" description="Helical" evidence="2">
    <location>
        <begin position="49"/>
        <end position="67"/>
    </location>
</feature>
<evidence type="ECO:0000313" key="4">
    <source>
        <dbReference type="Proteomes" id="UP000515511"/>
    </source>
</evidence>
<organism evidence="3 4">
    <name type="scientific">Leifsonia shinshuensis</name>
    <dbReference type="NCBI Taxonomy" id="150026"/>
    <lineage>
        <taxon>Bacteria</taxon>
        <taxon>Bacillati</taxon>
        <taxon>Actinomycetota</taxon>
        <taxon>Actinomycetes</taxon>
        <taxon>Micrococcales</taxon>
        <taxon>Microbacteriaceae</taxon>
        <taxon>Leifsonia</taxon>
    </lineage>
</organism>
<sequence>MSPTSRTNRGAKPPAVVAELGRPETPEETAARKAQNSANHRNRQTVNNLVYSLIATVALVAVIVLIVPRGNPTSSAPPVDYAAVAQQAQGSEPDRLVVPKLPSGWTSNSAELRTKTSDNVDAWYIGLLTPKGQYIGITQGFDANDSWVADQVNRTRIAGTRNIDGVKWDVYDNRAAGSDAGNVKYALVTTAGTSTIVVFGTAEDSEFTTVASSLTDQLHSLGSPTPGGK</sequence>
<proteinExistence type="predicted"/>
<protein>
    <submittedName>
        <fullName evidence="3">DUF4245 domain-containing protein</fullName>
    </submittedName>
</protein>
<dbReference type="RefSeq" id="WP_185276908.1">
    <property type="nucleotide sequence ID" value="NZ_CP043641.1"/>
</dbReference>
<reference evidence="4" key="1">
    <citation type="submission" date="2019-09" db="EMBL/GenBank/DDBJ databases">
        <title>Antimicrobial potential of Antarctic Bacteria.</title>
        <authorList>
            <person name="Benaud N."/>
            <person name="Edwards R.J."/>
            <person name="Ferrari B.C."/>
        </authorList>
    </citation>
    <scope>NUCLEOTIDE SEQUENCE [LARGE SCALE GENOMIC DNA]</scope>
    <source>
        <strain evidence="4">INR9</strain>
    </source>
</reference>
<feature type="region of interest" description="Disordered" evidence="1">
    <location>
        <begin position="1"/>
        <end position="40"/>
    </location>
</feature>
<keyword evidence="2" id="KW-1133">Transmembrane helix</keyword>
<dbReference type="Proteomes" id="UP000515511">
    <property type="component" value="Chromosome"/>
</dbReference>
<evidence type="ECO:0000256" key="1">
    <source>
        <dbReference type="SAM" id="MobiDB-lite"/>
    </source>
</evidence>
<evidence type="ECO:0000313" key="3">
    <source>
        <dbReference type="EMBL" id="QNE33739.1"/>
    </source>
</evidence>
<dbReference type="EMBL" id="CP043641">
    <property type="protein sequence ID" value="QNE33739.1"/>
    <property type="molecule type" value="Genomic_DNA"/>
</dbReference>
<feature type="compositionally biased region" description="Basic and acidic residues" evidence="1">
    <location>
        <begin position="21"/>
        <end position="31"/>
    </location>
</feature>
<keyword evidence="2" id="KW-0812">Transmembrane</keyword>
<dbReference type="AlphaFoldDB" id="A0A7G6Y5H4"/>
<dbReference type="KEGG" id="lse:F1C12_00310"/>
<accession>A0A7G6Y5H4</accession>
<keyword evidence="2" id="KW-0472">Membrane</keyword>
<evidence type="ECO:0000256" key="2">
    <source>
        <dbReference type="SAM" id="Phobius"/>
    </source>
</evidence>
<dbReference type="Pfam" id="PF14030">
    <property type="entry name" value="DUF4245"/>
    <property type="match status" value="1"/>
</dbReference>
<name>A0A7G6Y5H4_9MICO</name>